<evidence type="ECO:0000256" key="2">
    <source>
        <dbReference type="PROSITE-ProRule" id="PRU00284"/>
    </source>
</evidence>
<dbReference type="PROSITE" id="PS50111">
    <property type="entry name" value="CHEMOTAXIS_TRANSDUC_2"/>
    <property type="match status" value="1"/>
</dbReference>
<name>A0ABY5W820_9ACTN</name>
<organism evidence="4 5">
    <name type="scientific">Dactylosporangium fulvum</name>
    <dbReference type="NCBI Taxonomy" id="53359"/>
    <lineage>
        <taxon>Bacteria</taxon>
        <taxon>Bacillati</taxon>
        <taxon>Actinomycetota</taxon>
        <taxon>Actinomycetes</taxon>
        <taxon>Micromonosporales</taxon>
        <taxon>Micromonosporaceae</taxon>
        <taxon>Dactylosporangium</taxon>
    </lineage>
</organism>
<protein>
    <submittedName>
        <fullName evidence="4">Methyl-accepting chemotaxis protein</fullName>
    </submittedName>
</protein>
<evidence type="ECO:0000313" key="4">
    <source>
        <dbReference type="EMBL" id="UWP86228.1"/>
    </source>
</evidence>
<gene>
    <name evidence="4" type="ORF">Dfulv_19090</name>
</gene>
<dbReference type="PANTHER" id="PTHR32089:SF112">
    <property type="entry name" value="LYSOZYME-LIKE PROTEIN-RELATED"/>
    <property type="match status" value="1"/>
</dbReference>
<dbReference type="SUPFAM" id="SSF58104">
    <property type="entry name" value="Methyl-accepting chemotaxis protein (MCP) signaling domain"/>
    <property type="match status" value="1"/>
</dbReference>
<evidence type="ECO:0000256" key="1">
    <source>
        <dbReference type="ARBA" id="ARBA00023224"/>
    </source>
</evidence>
<sequence>MAEVLYVVVSLLAGLAGGLALGRRRARGGPSPAAPAPHDYRRGVDEFAGAVAPVWSAQIESSRAQMESAIGAVTQQFSQIVDNLDSVLASSTTALDQHGGAGSFQQGRERLGNVVSTLDNALKAKRKAVQDLAGLSGFNDELKQMTAEVAQIAAQTNLLALNASIEAARVGAAGAGFGVVALEVRQLADRSMETSVQMAEKVNGIGAAIEAVLTTAEGDAERESVAVTRANGDVQEVIDDLLAAVTRSRESSGRLEDAAVGIRAAIADALVNLQFQDRVGQVLQHLEDNIKRMPGHVRSAPDGGPDARPLLDDLERTYTMHGERHAHRSGVAAAVPESEITFF</sequence>
<reference evidence="4" key="1">
    <citation type="submission" date="2021-04" db="EMBL/GenBank/DDBJ databases">
        <authorList>
            <person name="Hartkoorn R.C."/>
            <person name="Beaudoing E."/>
            <person name="Hot D."/>
        </authorList>
    </citation>
    <scope>NUCLEOTIDE SEQUENCE</scope>
    <source>
        <strain evidence="4">NRRL B-16292</strain>
    </source>
</reference>
<dbReference type="Pfam" id="PF00015">
    <property type="entry name" value="MCPsignal"/>
    <property type="match status" value="1"/>
</dbReference>
<dbReference type="Proteomes" id="UP001059617">
    <property type="component" value="Chromosome"/>
</dbReference>
<accession>A0ABY5W820</accession>
<dbReference type="RefSeq" id="WP_259865337.1">
    <property type="nucleotide sequence ID" value="NZ_BAAAST010000018.1"/>
</dbReference>
<dbReference type="Gene3D" id="1.10.287.950">
    <property type="entry name" value="Methyl-accepting chemotaxis protein"/>
    <property type="match status" value="1"/>
</dbReference>
<evidence type="ECO:0000313" key="5">
    <source>
        <dbReference type="Proteomes" id="UP001059617"/>
    </source>
</evidence>
<reference evidence="4" key="2">
    <citation type="submission" date="2022-09" db="EMBL/GenBank/DDBJ databases">
        <title>Biosynthetic gene clusters of Dactylosporangioum fulvum.</title>
        <authorList>
            <person name="Caradec T."/>
        </authorList>
    </citation>
    <scope>NUCLEOTIDE SEQUENCE</scope>
    <source>
        <strain evidence="4">NRRL B-16292</strain>
    </source>
</reference>
<keyword evidence="5" id="KW-1185">Reference proteome</keyword>
<proteinExistence type="predicted"/>
<dbReference type="SMART" id="SM00283">
    <property type="entry name" value="MA"/>
    <property type="match status" value="1"/>
</dbReference>
<dbReference type="InterPro" id="IPR004089">
    <property type="entry name" value="MCPsignal_dom"/>
</dbReference>
<keyword evidence="1 2" id="KW-0807">Transducer</keyword>
<evidence type="ECO:0000259" key="3">
    <source>
        <dbReference type="PROSITE" id="PS50111"/>
    </source>
</evidence>
<feature type="domain" description="Methyl-accepting transducer" evidence="3">
    <location>
        <begin position="56"/>
        <end position="205"/>
    </location>
</feature>
<dbReference type="EMBL" id="CP073720">
    <property type="protein sequence ID" value="UWP86228.1"/>
    <property type="molecule type" value="Genomic_DNA"/>
</dbReference>
<dbReference type="PANTHER" id="PTHR32089">
    <property type="entry name" value="METHYL-ACCEPTING CHEMOTAXIS PROTEIN MCPB"/>
    <property type="match status" value="1"/>
</dbReference>